<keyword evidence="4" id="KW-0560">Oxidoreductase</keyword>
<protein>
    <submittedName>
        <fullName evidence="6">FAD-dependent tricarballylate dehydrogenase TcuA</fullName>
    </submittedName>
</protein>
<dbReference type="NCBIfam" id="NF006130">
    <property type="entry name" value="PRK08274.1"/>
    <property type="match status" value="1"/>
</dbReference>
<dbReference type="AlphaFoldDB" id="A0A932HWN5"/>
<evidence type="ECO:0000313" key="7">
    <source>
        <dbReference type="Proteomes" id="UP000782312"/>
    </source>
</evidence>
<dbReference type="SUPFAM" id="SSF51905">
    <property type="entry name" value="FAD/NAD(P)-binding domain"/>
    <property type="match status" value="1"/>
</dbReference>
<reference evidence="6" key="1">
    <citation type="submission" date="2020-07" db="EMBL/GenBank/DDBJ databases">
        <title>Huge and variable diversity of episymbiotic CPR bacteria and DPANN archaea in groundwater ecosystems.</title>
        <authorList>
            <person name="He C.Y."/>
            <person name="Keren R."/>
            <person name="Whittaker M."/>
            <person name="Farag I.F."/>
            <person name="Doudna J."/>
            <person name="Cate J.H.D."/>
            <person name="Banfield J.F."/>
        </authorList>
    </citation>
    <scope>NUCLEOTIDE SEQUENCE</scope>
    <source>
        <strain evidence="6">NC_groundwater_763_Ag_S-0.2um_68_21</strain>
    </source>
</reference>
<dbReference type="Gene3D" id="3.50.50.60">
    <property type="entry name" value="FAD/NAD(P)-binding domain"/>
    <property type="match status" value="1"/>
</dbReference>
<organism evidence="6 7">
    <name type="scientific">Tectimicrobiota bacterium</name>
    <dbReference type="NCBI Taxonomy" id="2528274"/>
    <lineage>
        <taxon>Bacteria</taxon>
        <taxon>Pseudomonadati</taxon>
        <taxon>Nitrospinota/Tectimicrobiota group</taxon>
        <taxon>Candidatus Tectimicrobiota</taxon>
    </lineage>
</organism>
<dbReference type="PANTHER" id="PTHR43400">
    <property type="entry name" value="FUMARATE REDUCTASE"/>
    <property type="match status" value="1"/>
</dbReference>
<comment type="caution">
    <text evidence="6">The sequence shown here is derived from an EMBL/GenBank/DDBJ whole genome shotgun (WGS) entry which is preliminary data.</text>
</comment>
<dbReference type="InterPro" id="IPR003953">
    <property type="entry name" value="FAD-dep_OxRdtase_2_FAD-bd"/>
</dbReference>
<evidence type="ECO:0000256" key="4">
    <source>
        <dbReference type="ARBA" id="ARBA00023002"/>
    </source>
</evidence>
<dbReference type="PANTHER" id="PTHR43400:SF7">
    <property type="entry name" value="FAD-DEPENDENT OXIDOREDUCTASE 2 FAD BINDING DOMAIN-CONTAINING PROTEIN"/>
    <property type="match status" value="1"/>
</dbReference>
<accession>A0A932HWN5</accession>
<proteinExistence type="predicted"/>
<dbReference type="SUPFAM" id="SSF56425">
    <property type="entry name" value="Succinate dehydrogenase/fumarate reductase flavoprotein, catalytic domain"/>
    <property type="match status" value="1"/>
</dbReference>
<name>A0A932HWN5_UNCTE</name>
<evidence type="ECO:0000256" key="2">
    <source>
        <dbReference type="ARBA" id="ARBA00022630"/>
    </source>
</evidence>
<sequence>MAKASERFDVVVVGCGNAALCAALSAHDGGARVLVLEKAPEAWRGGNSAFSGGLFRFAFKGVEDIYELVPDLSDEEKATYEIPAYTSEQFFDDLARLTEYETDGDLASTLIGESLPTLKWMRTKGLRLVPAAGRQAFKVGGKLRFWGGLVLEIVGGGRGLIDSLLDAVKKTDIEIRFETKAARLLTDHQSGAVTGAEARGPEGPYEVHAPSVVLASGGFEANAEMRCRYLGPGWELARVRGTPYNTGDGIRMALEIGAQSYGHWSGCHAVQWDLNSPPYGSLTVGESYQKHSYPFGILVNVEGRRFLDEGADFRNYTYAKYGHVVLKQPRRTAWQVFDQKVVHMLRAEYRIREVTKVEAGTLEKLAEGMEIDVGGFVKTVKEYNASIRKDVEYDPTIKDGKCTVGIDPPKSNWALPLDAPPYVAYGVTTGITFTFGGVRVNTKAEVLNTENAVIPGLFAAGELVGGVYYFNYPGGAGLTLGAVYGRLAGASAARRAAKLRAG</sequence>
<evidence type="ECO:0000256" key="1">
    <source>
        <dbReference type="ARBA" id="ARBA00001974"/>
    </source>
</evidence>
<dbReference type="InterPro" id="IPR027477">
    <property type="entry name" value="Succ_DH/fumarate_Rdtase_cat_sf"/>
</dbReference>
<feature type="domain" description="FAD-dependent oxidoreductase 2 FAD-binding" evidence="5">
    <location>
        <begin position="9"/>
        <end position="476"/>
    </location>
</feature>
<dbReference type="GO" id="GO:0016491">
    <property type="term" value="F:oxidoreductase activity"/>
    <property type="evidence" value="ECO:0007669"/>
    <property type="project" value="UniProtKB-KW"/>
</dbReference>
<dbReference type="Proteomes" id="UP000782312">
    <property type="component" value="Unassembled WGS sequence"/>
</dbReference>
<evidence type="ECO:0000313" key="6">
    <source>
        <dbReference type="EMBL" id="MBI3127080.1"/>
    </source>
</evidence>
<dbReference type="InterPro" id="IPR050315">
    <property type="entry name" value="FAD-oxidoreductase_2"/>
</dbReference>
<gene>
    <name evidence="6" type="primary">tcuA</name>
    <name evidence="6" type="ORF">HYZ11_05715</name>
</gene>
<dbReference type="Pfam" id="PF00890">
    <property type="entry name" value="FAD_binding_2"/>
    <property type="match status" value="1"/>
</dbReference>
<keyword evidence="2" id="KW-0285">Flavoprotein</keyword>
<dbReference type="InterPro" id="IPR036188">
    <property type="entry name" value="FAD/NAD-bd_sf"/>
</dbReference>
<keyword evidence="3" id="KW-0274">FAD</keyword>
<evidence type="ECO:0000256" key="3">
    <source>
        <dbReference type="ARBA" id="ARBA00022827"/>
    </source>
</evidence>
<dbReference type="Gene3D" id="3.90.700.10">
    <property type="entry name" value="Succinate dehydrogenase/fumarate reductase flavoprotein, catalytic domain"/>
    <property type="match status" value="1"/>
</dbReference>
<evidence type="ECO:0000259" key="5">
    <source>
        <dbReference type="Pfam" id="PF00890"/>
    </source>
</evidence>
<comment type="cofactor">
    <cofactor evidence="1">
        <name>FAD</name>
        <dbReference type="ChEBI" id="CHEBI:57692"/>
    </cofactor>
</comment>
<dbReference type="EMBL" id="JACPUR010000015">
    <property type="protein sequence ID" value="MBI3127080.1"/>
    <property type="molecule type" value="Genomic_DNA"/>
</dbReference>